<organism evidence="1 2">
    <name type="scientific">Brevibacillus fulvus</name>
    <dbReference type="NCBI Taxonomy" id="1125967"/>
    <lineage>
        <taxon>Bacteria</taxon>
        <taxon>Bacillati</taxon>
        <taxon>Bacillota</taxon>
        <taxon>Bacilli</taxon>
        <taxon>Bacillales</taxon>
        <taxon>Paenibacillaceae</taxon>
        <taxon>Brevibacillus</taxon>
    </lineage>
</organism>
<dbReference type="AlphaFoldDB" id="A0A938Y1W2"/>
<name>A0A938Y1W2_9BACL</name>
<dbReference type="Proteomes" id="UP000717624">
    <property type="component" value="Unassembled WGS sequence"/>
</dbReference>
<reference evidence="1" key="1">
    <citation type="submission" date="2021-01" db="EMBL/GenBank/DDBJ databases">
        <title>Genomic Encyclopedia of Type Strains, Phase IV (KMG-IV): sequencing the most valuable type-strain genomes for metagenomic binning, comparative biology and taxonomic classification.</title>
        <authorList>
            <person name="Goeker M."/>
        </authorList>
    </citation>
    <scope>NUCLEOTIDE SEQUENCE</scope>
    <source>
        <strain evidence="1">DSM 25523</strain>
    </source>
</reference>
<evidence type="ECO:0000313" key="1">
    <source>
        <dbReference type="EMBL" id="MBM7591643.1"/>
    </source>
</evidence>
<keyword evidence="2" id="KW-1185">Reference proteome</keyword>
<protein>
    <submittedName>
        <fullName evidence="1">Uncharacterized protein</fullName>
    </submittedName>
</protein>
<proteinExistence type="predicted"/>
<accession>A0A938Y1W2</accession>
<sequence>MLPKQQPVRQKKHPLNTVRVLKFLGRPAPKH</sequence>
<evidence type="ECO:0000313" key="2">
    <source>
        <dbReference type="Proteomes" id="UP000717624"/>
    </source>
</evidence>
<comment type="caution">
    <text evidence="1">The sequence shown here is derived from an EMBL/GenBank/DDBJ whole genome shotgun (WGS) entry which is preliminary data.</text>
</comment>
<dbReference type="EMBL" id="JAFBEB010000013">
    <property type="protein sequence ID" value="MBM7591643.1"/>
    <property type="molecule type" value="Genomic_DNA"/>
</dbReference>
<gene>
    <name evidence="1" type="ORF">JOD01_003294</name>
</gene>